<feature type="non-terminal residue" evidence="2">
    <location>
        <position position="1"/>
    </location>
</feature>
<name>A0A1A8CBW9_NOTKA</name>
<dbReference type="EMBL" id="HADZ01012304">
    <property type="protein sequence ID" value="SBP76245.1"/>
    <property type="molecule type" value="Transcribed_RNA"/>
</dbReference>
<proteinExistence type="predicted"/>
<reference evidence="2" key="2">
    <citation type="submission" date="2016-06" db="EMBL/GenBank/DDBJ databases">
        <title>The genome of a short-lived fish provides insights into sex chromosome evolution and the genetic control of aging.</title>
        <authorList>
            <person name="Reichwald K."/>
            <person name="Felder M."/>
            <person name="Petzold A."/>
            <person name="Koch P."/>
            <person name="Groth M."/>
            <person name="Platzer M."/>
        </authorList>
    </citation>
    <scope>NUCLEOTIDE SEQUENCE</scope>
    <source>
        <tissue evidence="2">Brain</tissue>
    </source>
</reference>
<feature type="region of interest" description="Disordered" evidence="1">
    <location>
        <begin position="20"/>
        <end position="72"/>
    </location>
</feature>
<reference evidence="2" key="1">
    <citation type="submission" date="2016-05" db="EMBL/GenBank/DDBJ databases">
        <authorList>
            <person name="Lavstsen T."/>
            <person name="Jespersen J.S."/>
        </authorList>
    </citation>
    <scope>NUCLEOTIDE SEQUENCE</scope>
    <source>
        <tissue evidence="2">Brain</tissue>
    </source>
</reference>
<accession>A0A1A8CBW9</accession>
<protein>
    <submittedName>
        <fullName evidence="2">Gypsy retrotransposon integrase 1</fullName>
    </submittedName>
</protein>
<sequence length="72" mass="8131">PETWHRRVFDSLHSLSHPRVRASVKRSPQSSCGPGYTRQLRSGLRHSFPASEQKSTGTPGYPLNFSYPQSSF</sequence>
<dbReference type="AlphaFoldDB" id="A0A1A8CBW9"/>
<gene>
    <name evidence="2" type="primary">GIN1</name>
</gene>
<evidence type="ECO:0000313" key="2">
    <source>
        <dbReference type="EMBL" id="SBP76245.1"/>
    </source>
</evidence>
<feature type="non-terminal residue" evidence="2">
    <location>
        <position position="72"/>
    </location>
</feature>
<evidence type="ECO:0000256" key="1">
    <source>
        <dbReference type="SAM" id="MobiDB-lite"/>
    </source>
</evidence>
<organism evidence="2">
    <name type="scientific">Nothobranchius kadleci</name>
    <name type="common">African annual killifish</name>
    <dbReference type="NCBI Taxonomy" id="1051664"/>
    <lineage>
        <taxon>Eukaryota</taxon>
        <taxon>Metazoa</taxon>
        <taxon>Chordata</taxon>
        <taxon>Craniata</taxon>
        <taxon>Vertebrata</taxon>
        <taxon>Euteleostomi</taxon>
        <taxon>Actinopterygii</taxon>
        <taxon>Neopterygii</taxon>
        <taxon>Teleostei</taxon>
        <taxon>Neoteleostei</taxon>
        <taxon>Acanthomorphata</taxon>
        <taxon>Ovalentaria</taxon>
        <taxon>Atherinomorphae</taxon>
        <taxon>Cyprinodontiformes</taxon>
        <taxon>Nothobranchiidae</taxon>
        <taxon>Nothobranchius</taxon>
    </lineage>
</organism>